<name>A0A0F8WH63_9ZZZZ</name>
<organism evidence="1">
    <name type="scientific">marine sediment metagenome</name>
    <dbReference type="NCBI Taxonomy" id="412755"/>
    <lineage>
        <taxon>unclassified sequences</taxon>
        <taxon>metagenomes</taxon>
        <taxon>ecological metagenomes</taxon>
    </lineage>
</organism>
<evidence type="ECO:0008006" key="2">
    <source>
        <dbReference type="Google" id="ProtNLM"/>
    </source>
</evidence>
<dbReference type="EMBL" id="LAZR01065251">
    <property type="protein sequence ID" value="KKK55933.1"/>
    <property type="molecule type" value="Genomic_DNA"/>
</dbReference>
<evidence type="ECO:0000313" key="1">
    <source>
        <dbReference type="EMBL" id="KKK55933.1"/>
    </source>
</evidence>
<sequence>LDSDGLVAVLKDMGYPNSNVSLTAIEEELLRRSDRIRFDDDLTLLEIRIP</sequence>
<feature type="non-terminal residue" evidence="1">
    <location>
        <position position="1"/>
    </location>
</feature>
<gene>
    <name evidence="1" type="ORF">LCGC14_3069600</name>
</gene>
<comment type="caution">
    <text evidence="1">The sequence shown here is derived from an EMBL/GenBank/DDBJ whole genome shotgun (WGS) entry which is preliminary data.</text>
</comment>
<proteinExistence type="predicted"/>
<reference evidence="1" key="1">
    <citation type="journal article" date="2015" name="Nature">
        <title>Complex archaea that bridge the gap between prokaryotes and eukaryotes.</title>
        <authorList>
            <person name="Spang A."/>
            <person name="Saw J.H."/>
            <person name="Jorgensen S.L."/>
            <person name="Zaremba-Niedzwiedzka K."/>
            <person name="Martijn J."/>
            <person name="Lind A.E."/>
            <person name="van Eijk R."/>
            <person name="Schleper C."/>
            <person name="Guy L."/>
            <person name="Ettema T.J."/>
        </authorList>
    </citation>
    <scope>NUCLEOTIDE SEQUENCE</scope>
</reference>
<dbReference type="AlphaFoldDB" id="A0A0F8WH63"/>
<protein>
    <recommendedName>
        <fullName evidence="2">PPM-type phosphatase domain-containing protein</fullName>
    </recommendedName>
</protein>
<accession>A0A0F8WH63</accession>